<evidence type="ECO:0000256" key="8">
    <source>
        <dbReference type="PROSITE-ProRule" id="PRU10010"/>
    </source>
</evidence>
<dbReference type="InterPro" id="IPR000534">
    <property type="entry name" value="Semialdehyde_DH_NAD-bd"/>
</dbReference>
<reference evidence="10 11" key="1">
    <citation type="submission" date="2017-04" db="EMBL/GenBank/DDBJ databases">
        <title>Draft Aigarchaeota genome from a New Zealand hot spring.</title>
        <authorList>
            <person name="Reysenbach A.-L."/>
            <person name="Donaho J.A."/>
            <person name="Gerhart J."/>
            <person name="Kelley J.F."/>
            <person name="Kouba K."/>
            <person name="Podar M."/>
            <person name="Stott M."/>
        </authorList>
    </citation>
    <scope>NUCLEOTIDE SEQUENCE [LARGE SCALE GENOMIC DNA]</scope>
    <source>
        <strain evidence="10">NZ13_MG1</strain>
    </source>
</reference>
<dbReference type="Gene3D" id="3.30.360.10">
    <property type="entry name" value="Dihydrodipicolinate Reductase, domain 2"/>
    <property type="match status" value="1"/>
</dbReference>
<comment type="catalytic activity">
    <reaction evidence="7">
        <text>[amino-group carrier protein]-C-terminal-N-(1-carboxy-5-oxopentan-1-yl)-L-glutamine + phosphate + NADP(+) = [amino-group carrier protein]-C-terminal-N-(1-carboxy-5-phosphooxy-5-oxopentan-1-yl)-L-glutamine + NADPH + H(+)</text>
        <dbReference type="Rhea" id="RHEA:41948"/>
        <dbReference type="Rhea" id="RHEA-COMP:9712"/>
        <dbReference type="Rhea" id="RHEA-COMP:9714"/>
        <dbReference type="ChEBI" id="CHEBI:15378"/>
        <dbReference type="ChEBI" id="CHEBI:43474"/>
        <dbReference type="ChEBI" id="CHEBI:57783"/>
        <dbReference type="ChEBI" id="CHEBI:58349"/>
        <dbReference type="ChEBI" id="CHEBI:78499"/>
        <dbReference type="ChEBI" id="CHEBI:78501"/>
        <dbReference type="EC" id="1.2.1.103"/>
    </reaction>
</comment>
<evidence type="ECO:0000256" key="1">
    <source>
        <dbReference type="ARBA" id="ARBA00022490"/>
    </source>
</evidence>
<dbReference type="SMART" id="SM00859">
    <property type="entry name" value="Semialdhyde_dh"/>
    <property type="match status" value="1"/>
</dbReference>
<evidence type="ECO:0000256" key="6">
    <source>
        <dbReference type="ARBA" id="ARBA00023154"/>
    </source>
</evidence>
<evidence type="ECO:0000256" key="7">
    <source>
        <dbReference type="HAMAP-Rule" id="MF_02083"/>
    </source>
</evidence>
<keyword evidence="1 7" id="KW-0963">Cytoplasm</keyword>
<dbReference type="PANTHER" id="PTHR32338">
    <property type="entry name" value="N-ACETYL-GAMMA-GLUTAMYL-PHOSPHATE REDUCTASE, CHLOROPLASTIC-RELATED-RELATED"/>
    <property type="match status" value="1"/>
</dbReference>
<dbReference type="GO" id="GO:0003942">
    <property type="term" value="F:N-acetyl-gamma-glutamyl-phosphate reductase activity"/>
    <property type="evidence" value="ECO:0007669"/>
    <property type="project" value="InterPro"/>
</dbReference>
<dbReference type="Proteomes" id="UP000244066">
    <property type="component" value="Unassembled WGS sequence"/>
</dbReference>
<dbReference type="PANTHER" id="PTHR32338:SF11">
    <property type="entry name" value="[LYSW]-L-2-AMINOADIPATE_[LYSW]-L-GLUTAMATE PHOSPHATE REDUCTASE-RELATED"/>
    <property type="match status" value="1"/>
</dbReference>
<comment type="catalytic activity">
    <reaction evidence="7">
        <text>[amino-group carrier protein]-C-terminal-gamma-(L-glutamyl-5-semialdehyde)-L-glutamate + phosphate + NADP(+) = [amino-group carrier protein]-C-terminal-gamma-(5-phospho-L-glutamyl)-L-glutamate + NADPH + H(+)</text>
        <dbReference type="Rhea" id="RHEA:52668"/>
        <dbReference type="Rhea" id="RHEA-COMP:13313"/>
        <dbReference type="Rhea" id="RHEA-COMP:13327"/>
        <dbReference type="ChEBI" id="CHEBI:15378"/>
        <dbReference type="ChEBI" id="CHEBI:43474"/>
        <dbReference type="ChEBI" id="CHEBI:57783"/>
        <dbReference type="ChEBI" id="CHEBI:58349"/>
        <dbReference type="ChEBI" id="CHEBI:136717"/>
        <dbReference type="ChEBI" id="CHEBI:136761"/>
        <dbReference type="EC" id="1.2.1.106"/>
    </reaction>
</comment>
<evidence type="ECO:0000313" key="10">
    <source>
        <dbReference type="EMBL" id="PUA31647.1"/>
    </source>
</evidence>
<gene>
    <name evidence="7" type="primary">lysY</name>
    <name evidence="10" type="ORF">B9J98_05500</name>
</gene>
<dbReference type="NCBIfam" id="TIGR01850">
    <property type="entry name" value="argC"/>
    <property type="match status" value="1"/>
</dbReference>
<dbReference type="UniPathway" id="UPA00068"/>
<feature type="binding site" evidence="7">
    <location>
        <begin position="11"/>
        <end position="14"/>
    </location>
    <ligand>
        <name>NADP(+)</name>
        <dbReference type="ChEBI" id="CHEBI:58349"/>
    </ligand>
</feature>
<dbReference type="Gene3D" id="3.40.50.720">
    <property type="entry name" value="NAD(P)-binding Rossmann-like Domain"/>
    <property type="match status" value="1"/>
</dbReference>
<dbReference type="InterPro" id="IPR000706">
    <property type="entry name" value="AGPR_type-1"/>
</dbReference>
<dbReference type="InterPro" id="IPR050085">
    <property type="entry name" value="AGPR"/>
</dbReference>
<feature type="domain" description="Semialdehyde dehydrogenase NAD-binding" evidence="9">
    <location>
        <begin position="4"/>
        <end position="144"/>
    </location>
</feature>
<dbReference type="CDD" id="cd23939">
    <property type="entry name" value="AGPR_1_C_LysY"/>
    <property type="match status" value="1"/>
</dbReference>
<dbReference type="GO" id="GO:0042450">
    <property type="term" value="P:L-arginine biosynthetic process via ornithine"/>
    <property type="evidence" value="ECO:0007669"/>
    <property type="project" value="UniProtKB-UniRule"/>
</dbReference>
<evidence type="ECO:0000256" key="5">
    <source>
        <dbReference type="ARBA" id="ARBA00023002"/>
    </source>
</evidence>
<evidence type="ECO:0000256" key="3">
    <source>
        <dbReference type="ARBA" id="ARBA00022605"/>
    </source>
</evidence>
<dbReference type="Pfam" id="PF22698">
    <property type="entry name" value="Semialdhyde_dhC_1"/>
    <property type="match status" value="1"/>
</dbReference>
<dbReference type="UniPathway" id="UPA00033">
    <property type="reaction ID" value="UER00037"/>
</dbReference>
<dbReference type="GO" id="GO:0051287">
    <property type="term" value="F:NAD binding"/>
    <property type="evidence" value="ECO:0007669"/>
    <property type="project" value="InterPro"/>
</dbReference>
<evidence type="ECO:0000313" key="11">
    <source>
        <dbReference type="Proteomes" id="UP000244066"/>
    </source>
</evidence>
<dbReference type="PROSITE" id="PS01224">
    <property type="entry name" value="ARGC"/>
    <property type="match status" value="1"/>
</dbReference>
<evidence type="ECO:0000259" key="9">
    <source>
        <dbReference type="SMART" id="SM00859"/>
    </source>
</evidence>
<feature type="binding site" evidence="7">
    <location>
        <position position="319"/>
    </location>
    <ligand>
        <name>NADP(+)</name>
        <dbReference type="ChEBI" id="CHEBI:58349"/>
    </ligand>
</feature>
<comment type="similarity">
    <text evidence="7">Belongs to the NAGSA dehydrogenase family. Type 1 subfamily. LysY sub-subfamily.</text>
</comment>
<evidence type="ECO:0000256" key="4">
    <source>
        <dbReference type="ARBA" id="ARBA00022857"/>
    </source>
</evidence>
<keyword evidence="3 7" id="KW-0028">Amino-acid biosynthesis</keyword>
<name>A0A2R7Y2R3_9ARCH</name>
<evidence type="ECO:0000256" key="2">
    <source>
        <dbReference type="ARBA" id="ARBA00022571"/>
    </source>
</evidence>
<feature type="active site" evidence="7 8">
    <location>
        <position position="152"/>
    </location>
</feature>
<dbReference type="SUPFAM" id="SSF55347">
    <property type="entry name" value="Glyceraldehyde-3-phosphate dehydrogenase-like, C-terminal domain"/>
    <property type="match status" value="1"/>
</dbReference>
<keyword evidence="6 7" id="KW-0457">Lysine biosynthesis</keyword>
<comment type="pathway">
    <text evidence="7">Amino-acid biosynthesis; L-arginine biosynthesis.</text>
</comment>
<keyword evidence="4 7" id="KW-0521">NADP</keyword>
<keyword evidence="2 7" id="KW-0055">Arginine biosynthesis</keyword>
<sequence length="352" mass="38498">MTVKVSIIGASGYTGGELLRLLANHDKIELVCATSREYAGKPLTIVHPNLRGFFSGMKFSDVNLDRISSDSDIVFVNTPAGTSVNYTPKLLETGLRVIDLSPDFRLKRPEDYELWYGMKHPRPELLKEAVFGLPELHRKEIKSAKLVACPGCNSTAALLSLIPAVKARIIDLDHIAIDVKVGSSEAGRMPTAGTHHPERANVIRPYEASGHRHVAEVEQELSQIAGKELKMAFVPHAVGSIRGALATSHVWLLDPGMDEQDVWKVYAAEYGKEPFVRIVRGKPYQYPDPKHIIGSNFADVGFAVEKRVGRAALMAAIDNLVKGAAGQAIQCMNIMLGFDEKTGLNFPALRPA</sequence>
<dbReference type="GO" id="GO:0043870">
    <property type="term" value="F:N-acetyl-gamma-aminoadipyl-phosphate reductase activity"/>
    <property type="evidence" value="ECO:0007669"/>
    <property type="project" value="RHEA"/>
</dbReference>
<dbReference type="GO" id="GO:0019878">
    <property type="term" value="P:lysine biosynthetic process via aminoadipic acid"/>
    <property type="evidence" value="ECO:0007669"/>
    <property type="project" value="UniProtKB-UniRule"/>
</dbReference>
<comment type="pathway">
    <text evidence="7">Amino-acid biosynthesis; L-lysine biosynthesis via AAA pathway; L-lysine from L-alpha-aminoadipate (Thermus route): step 3/5.</text>
</comment>
<proteinExistence type="inferred from homology"/>
<accession>A0A2R7Y2R3</accession>
<dbReference type="HAMAP" id="MF_02083">
    <property type="entry name" value="LysY"/>
    <property type="match status" value="1"/>
</dbReference>
<comment type="subcellular location">
    <subcellularLocation>
        <location evidence="7">Cytoplasm</location>
    </subcellularLocation>
</comment>
<dbReference type="SUPFAM" id="SSF51735">
    <property type="entry name" value="NAD(P)-binding Rossmann-fold domains"/>
    <property type="match status" value="1"/>
</dbReference>
<comment type="caution">
    <text evidence="7">Lacks conserved residue(s) required for the propagation of feature annotation.</text>
</comment>
<dbReference type="InterPro" id="IPR058924">
    <property type="entry name" value="AGPR_dimerisation_dom"/>
</dbReference>
<dbReference type="EC" id="1.2.1.106" evidence="7"/>
<dbReference type="HAMAP" id="MF_00150">
    <property type="entry name" value="ArgC_type1"/>
    <property type="match status" value="1"/>
</dbReference>
<dbReference type="InterPro" id="IPR036291">
    <property type="entry name" value="NAD(P)-bd_dom_sf"/>
</dbReference>
<dbReference type="InterPro" id="IPR023013">
    <property type="entry name" value="AGPR_AS"/>
</dbReference>
<dbReference type="CDD" id="cd17895">
    <property type="entry name" value="AGPR_1_N"/>
    <property type="match status" value="1"/>
</dbReference>
<dbReference type="EC" id="1.2.1.103" evidence="7"/>
<comment type="caution">
    <text evidence="10">The sequence shown here is derived from an EMBL/GenBank/DDBJ whole genome shotgun (WGS) entry which is preliminary data.</text>
</comment>
<dbReference type="AlphaFoldDB" id="A0A2R7Y2R3"/>
<dbReference type="Pfam" id="PF01118">
    <property type="entry name" value="Semialdhyde_dh"/>
    <property type="match status" value="1"/>
</dbReference>
<dbReference type="GO" id="GO:0070401">
    <property type="term" value="F:NADP+ binding"/>
    <property type="evidence" value="ECO:0007669"/>
    <property type="project" value="InterPro"/>
</dbReference>
<organism evidence="10 11">
    <name type="scientific">Candidatus Terraquivivens tikiterensis</name>
    <dbReference type="NCBI Taxonomy" id="1980982"/>
    <lineage>
        <taxon>Archaea</taxon>
        <taxon>Nitrososphaerota</taxon>
        <taxon>Candidatus Wolframiiraptoraceae</taxon>
        <taxon>Candidatus Terraquivivens</taxon>
    </lineage>
</organism>
<keyword evidence="5 7" id="KW-0560">Oxidoreductase</keyword>
<comment type="function">
    <text evidence="7">Involved in both the arginine and lysine biosynthetic pathways.</text>
</comment>
<dbReference type="GO" id="GO:0005737">
    <property type="term" value="C:cytoplasm"/>
    <property type="evidence" value="ECO:0007669"/>
    <property type="project" value="UniProtKB-SubCell"/>
</dbReference>
<dbReference type="EMBL" id="NDWU01000014">
    <property type="protein sequence ID" value="PUA31647.1"/>
    <property type="molecule type" value="Genomic_DNA"/>
</dbReference>
<dbReference type="InterPro" id="IPR037535">
    <property type="entry name" value="LysY"/>
</dbReference>
<protein>
    <recommendedName>
        <fullName evidence="7">Putative [LysW]-L-2-aminoadipate/[LysW]-L-glutamate phosphate reductase</fullName>
        <ecNumber evidence="7">1.2.1.103</ecNumber>
        <ecNumber evidence="7">1.2.1.106</ecNumber>
    </recommendedName>
</protein>